<evidence type="ECO:0000313" key="1">
    <source>
        <dbReference type="EMBL" id="TKR88507.1"/>
    </source>
</evidence>
<name>A0A4U5NY03_STECR</name>
<evidence type="ECO:0000313" key="2">
    <source>
        <dbReference type="Proteomes" id="UP000298663"/>
    </source>
</evidence>
<proteinExistence type="predicted"/>
<comment type="caution">
    <text evidence="1">The sequence shown here is derived from an EMBL/GenBank/DDBJ whole genome shotgun (WGS) entry which is preliminary data.</text>
</comment>
<gene>
    <name evidence="1" type="ORF">L596_012737</name>
</gene>
<reference evidence="1 2" key="2">
    <citation type="journal article" date="2019" name="G3 (Bethesda)">
        <title>Hybrid Assembly of the Genome of the Entomopathogenic Nematode Steinernema carpocapsae Identifies the X-Chromosome.</title>
        <authorList>
            <person name="Serra L."/>
            <person name="Macchietto M."/>
            <person name="Macias-Munoz A."/>
            <person name="McGill C.J."/>
            <person name="Rodriguez I.M."/>
            <person name="Rodriguez B."/>
            <person name="Murad R."/>
            <person name="Mortazavi A."/>
        </authorList>
    </citation>
    <scope>NUCLEOTIDE SEQUENCE [LARGE SCALE GENOMIC DNA]</scope>
    <source>
        <strain evidence="1 2">ALL</strain>
    </source>
</reference>
<keyword evidence="2" id="KW-1185">Reference proteome</keyword>
<reference evidence="1 2" key="1">
    <citation type="journal article" date="2015" name="Genome Biol.">
        <title>Comparative genomics of Steinernema reveals deeply conserved gene regulatory networks.</title>
        <authorList>
            <person name="Dillman A.R."/>
            <person name="Macchietto M."/>
            <person name="Porter C.F."/>
            <person name="Rogers A."/>
            <person name="Williams B."/>
            <person name="Antoshechkin I."/>
            <person name="Lee M.M."/>
            <person name="Goodwin Z."/>
            <person name="Lu X."/>
            <person name="Lewis E.E."/>
            <person name="Goodrich-Blair H."/>
            <person name="Stock S.P."/>
            <person name="Adams B.J."/>
            <person name="Sternberg P.W."/>
            <person name="Mortazavi A."/>
        </authorList>
    </citation>
    <scope>NUCLEOTIDE SEQUENCE [LARGE SCALE GENOMIC DNA]</scope>
    <source>
        <strain evidence="1 2">ALL</strain>
    </source>
</reference>
<sequence>MLPNVQIFVIAAFSPAPLGTCVKRINRIFTSCSPGCNHHNYWLQSDEIKAAIEIASSVIKQPHQEPFVEIVKISIPSLPLLSSFLNSIISFNNSSAEGDHLRIP</sequence>
<dbReference type="Proteomes" id="UP000298663">
    <property type="component" value="Unassembled WGS sequence"/>
</dbReference>
<accession>A0A4U5NY03</accession>
<dbReference type="AlphaFoldDB" id="A0A4U5NY03"/>
<dbReference type="EMBL" id="AZBU02000003">
    <property type="protein sequence ID" value="TKR88507.1"/>
    <property type="molecule type" value="Genomic_DNA"/>
</dbReference>
<organism evidence="1 2">
    <name type="scientific">Steinernema carpocapsae</name>
    <name type="common">Entomopathogenic nematode</name>
    <dbReference type="NCBI Taxonomy" id="34508"/>
    <lineage>
        <taxon>Eukaryota</taxon>
        <taxon>Metazoa</taxon>
        <taxon>Ecdysozoa</taxon>
        <taxon>Nematoda</taxon>
        <taxon>Chromadorea</taxon>
        <taxon>Rhabditida</taxon>
        <taxon>Tylenchina</taxon>
        <taxon>Panagrolaimomorpha</taxon>
        <taxon>Strongyloidoidea</taxon>
        <taxon>Steinernematidae</taxon>
        <taxon>Steinernema</taxon>
    </lineage>
</organism>
<protein>
    <submittedName>
        <fullName evidence="1">Uncharacterized protein</fullName>
    </submittedName>
</protein>